<evidence type="ECO:0000313" key="2">
    <source>
        <dbReference type="Proteomes" id="UP001622557"/>
    </source>
</evidence>
<organism evidence="1 2">
    <name type="scientific">Streptomyces achromogenes</name>
    <dbReference type="NCBI Taxonomy" id="67255"/>
    <lineage>
        <taxon>Bacteria</taxon>
        <taxon>Bacillati</taxon>
        <taxon>Actinomycetota</taxon>
        <taxon>Actinomycetes</taxon>
        <taxon>Kitasatosporales</taxon>
        <taxon>Streptomycetaceae</taxon>
        <taxon>Streptomyces</taxon>
    </lineage>
</organism>
<dbReference type="Pfam" id="PF14440">
    <property type="entry name" value="XOO_2897-deam"/>
    <property type="match status" value="1"/>
</dbReference>
<dbReference type="EMBL" id="CP108164">
    <property type="protein sequence ID" value="WTQ85714.1"/>
    <property type="molecule type" value="Genomic_DNA"/>
</dbReference>
<name>A0ABZ1KYQ6_STRAH</name>
<sequence length="143" mass="16236">MPEQGSFATLSLRQLNAYPTGIGFIDNEVRSHQTKRNNVGDWQNTNFAVIQYWDNDSNSVVTLDSFNAGSRAHHSEEALLSHLENQGVSYRPIALFTDRKPCSACETHIKNVANGKARGHDIPVYYISDYPNPDIRAIEQWWQ</sequence>
<gene>
    <name evidence="1" type="ORF">OG350_01315</name>
</gene>
<reference evidence="1 2" key="1">
    <citation type="submission" date="2022-10" db="EMBL/GenBank/DDBJ databases">
        <title>The complete genomes of actinobacterial strains from the NBC collection.</title>
        <authorList>
            <person name="Joergensen T.S."/>
            <person name="Alvarez Arevalo M."/>
            <person name="Sterndorff E.B."/>
            <person name="Faurdal D."/>
            <person name="Vuksanovic O."/>
            <person name="Mourched A.-S."/>
            <person name="Charusanti P."/>
            <person name="Shaw S."/>
            <person name="Blin K."/>
            <person name="Weber T."/>
        </authorList>
    </citation>
    <scope>NUCLEOTIDE SEQUENCE [LARGE SCALE GENOMIC DNA]</scope>
    <source>
        <strain evidence="1 2">NBC_00156</strain>
    </source>
</reference>
<dbReference type="InterPro" id="IPR032722">
    <property type="entry name" value="Deaminase_XOO_2897"/>
</dbReference>
<accession>A0ABZ1KYQ6</accession>
<keyword evidence="2" id="KW-1185">Reference proteome</keyword>
<evidence type="ECO:0000313" key="1">
    <source>
        <dbReference type="EMBL" id="WTQ85714.1"/>
    </source>
</evidence>
<protein>
    <submittedName>
        <fullName evidence="1">Uncharacterized protein</fullName>
    </submittedName>
</protein>
<proteinExistence type="predicted"/>
<dbReference type="Proteomes" id="UP001622557">
    <property type="component" value="Chromosome"/>
</dbReference>